<gene>
    <name evidence="2" type="ORF">QBC38DRAFT_462096</name>
</gene>
<evidence type="ECO:0000313" key="3">
    <source>
        <dbReference type="Proteomes" id="UP001301958"/>
    </source>
</evidence>
<name>A0AAN7BEJ2_9PEZI</name>
<comment type="caution">
    <text evidence="2">The sequence shown here is derived from an EMBL/GenBank/DDBJ whole genome shotgun (WGS) entry which is preliminary data.</text>
</comment>
<dbReference type="EMBL" id="MU865621">
    <property type="protein sequence ID" value="KAK4220884.1"/>
    <property type="molecule type" value="Genomic_DNA"/>
</dbReference>
<sequence length="232" mass="25165">MKSINFLSIIAVLFAGVNSLATSVRRAEDGASPIPEGFKIVDLEWVVETTPGGPNVTLTGTVEQVHDKLIEINPNWDEDFAPVIAKRKAELLAFGAQALAARGESPVADGLQKRDWTTCGSAGHGHQGARLNPIIDGVAYLWGLSGQASRGPGPRSCGQVACSWSSSIWYCNNNSFTKTMPWVHIANAAQVLINECSYDDGFPNGWMVRGERWHNDGWFAIVSKNTNCNTYT</sequence>
<evidence type="ECO:0000256" key="1">
    <source>
        <dbReference type="SAM" id="SignalP"/>
    </source>
</evidence>
<proteinExistence type="predicted"/>
<feature type="chain" id="PRO_5042882134" description="Secreted protein" evidence="1">
    <location>
        <begin position="20"/>
        <end position="232"/>
    </location>
</feature>
<dbReference type="PANTHER" id="PTHR35605:SF1">
    <property type="entry name" value="ECP2 EFFECTOR PROTEIN DOMAIN-CONTAINING PROTEIN-RELATED"/>
    <property type="match status" value="1"/>
</dbReference>
<evidence type="ECO:0000313" key="2">
    <source>
        <dbReference type="EMBL" id="KAK4220884.1"/>
    </source>
</evidence>
<dbReference type="Proteomes" id="UP001301958">
    <property type="component" value="Unassembled WGS sequence"/>
</dbReference>
<dbReference type="AlphaFoldDB" id="A0AAN7BEJ2"/>
<feature type="signal peptide" evidence="1">
    <location>
        <begin position="1"/>
        <end position="19"/>
    </location>
</feature>
<reference evidence="2" key="2">
    <citation type="submission" date="2023-05" db="EMBL/GenBank/DDBJ databases">
        <authorList>
            <consortium name="Lawrence Berkeley National Laboratory"/>
            <person name="Steindorff A."/>
            <person name="Hensen N."/>
            <person name="Bonometti L."/>
            <person name="Westerberg I."/>
            <person name="Brannstrom I.O."/>
            <person name="Guillou S."/>
            <person name="Cros-Aarteil S."/>
            <person name="Calhoun S."/>
            <person name="Haridas S."/>
            <person name="Kuo A."/>
            <person name="Mondo S."/>
            <person name="Pangilinan J."/>
            <person name="Riley R."/>
            <person name="Labutti K."/>
            <person name="Andreopoulos B."/>
            <person name="Lipzen A."/>
            <person name="Chen C."/>
            <person name="Yanf M."/>
            <person name="Daum C."/>
            <person name="Ng V."/>
            <person name="Clum A."/>
            <person name="Ohm R."/>
            <person name="Martin F."/>
            <person name="Silar P."/>
            <person name="Natvig D."/>
            <person name="Lalanne C."/>
            <person name="Gautier V."/>
            <person name="Ament-Velasquez S.L."/>
            <person name="Kruys A."/>
            <person name="Hutchinson M.I."/>
            <person name="Powell A.J."/>
            <person name="Barry K."/>
            <person name="Miller A.N."/>
            <person name="Grigoriev I.V."/>
            <person name="Debuchy R."/>
            <person name="Gladieux P."/>
            <person name="Thoren M.H."/>
            <person name="Johannesson H."/>
        </authorList>
    </citation>
    <scope>NUCLEOTIDE SEQUENCE</scope>
    <source>
        <strain evidence="2">CBS 990.96</strain>
    </source>
</reference>
<accession>A0AAN7BEJ2</accession>
<evidence type="ECO:0008006" key="4">
    <source>
        <dbReference type="Google" id="ProtNLM"/>
    </source>
</evidence>
<keyword evidence="1" id="KW-0732">Signal</keyword>
<dbReference type="PANTHER" id="PTHR35605">
    <property type="entry name" value="ECP2 EFFECTOR PROTEIN DOMAIN-CONTAINING PROTEIN-RELATED"/>
    <property type="match status" value="1"/>
</dbReference>
<keyword evidence="3" id="KW-1185">Reference proteome</keyword>
<organism evidence="2 3">
    <name type="scientific">Podospora fimiseda</name>
    <dbReference type="NCBI Taxonomy" id="252190"/>
    <lineage>
        <taxon>Eukaryota</taxon>
        <taxon>Fungi</taxon>
        <taxon>Dikarya</taxon>
        <taxon>Ascomycota</taxon>
        <taxon>Pezizomycotina</taxon>
        <taxon>Sordariomycetes</taxon>
        <taxon>Sordariomycetidae</taxon>
        <taxon>Sordariales</taxon>
        <taxon>Podosporaceae</taxon>
        <taxon>Podospora</taxon>
    </lineage>
</organism>
<protein>
    <recommendedName>
        <fullName evidence="4">Secreted protein</fullName>
    </recommendedName>
</protein>
<reference evidence="2" key="1">
    <citation type="journal article" date="2023" name="Mol. Phylogenet. Evol.">
        <title>Genome-scale phylogeny and comparative genomics of the fungal order Sordariales.</title>
        <authorList>
            <person name="Hensen N."/>
            <person name="Bonometti L."/>
            <person name="Westerberg I."/>
            <person name="Brannstrom I.O."/>
            <person name="Guillou S."/>
            <person name="Cros-Aarteil S."/>
            <person name="Calhoun S."/>
            <person name="Haridas S."/>
            <person name="Kuo A."/>
            <person name="Mondo S."/>
            <person name="Pangilinan J."/>
            <person name="Riley R."/>
            <person name="LaButti K."/>
            <person name="Andreopoulos B."/>
            <person name="Lipzen A."/>
            <person name="Chen C."/>
            <person name="Yan M."/>
            <person name="Daum C."/>
            <person name="Ng V."/>
            <person name="Clum A."/>
            <person name="Steindorff A."/>
            <person name="Ohm R.A."/>
            <person name="Martin F."/>
            <person name="Silar P."/>
            <person name="Natvig D.O."/>
            <person name="Lalanne C."/>
            <person name="Gautier V."/>
            <person name="Ament-Velasquez S.L."/>
            <person name="Kruys A."/>
            <person name="Hutchinson M.I."/>
            <person name="Powell A.J."/>
            <person name="Barry K."/>
            <person name="Miller A.N."/>
            <person name="Grigoriev I.V."/>
            <person name="Debuchy R."/>
            <person name="Gladieux P."/>
            <person name="Hiltunen Thoren M."/>
            <person name="Johannesson H."/>
        </authorList>
    </citation>
    <scope>NUCLEOTIDE SEQUENCE</scope>
    <source>
        <strain evidence="2">CBS 990.96</strain>
    </source>
</reference>